<evidence type="ECO:0000313" key="3">
    <source>
        <dbReference type="Proteomes" id="UP001184150"/>
    </source>
</evidence>
<comment type="caution">
    <text evidence="2">The sequence shown here is derived from an EMBL/GenBank/DDBJ whole genome shotgun (WGS) entry which is preliminary data.</text>
</comment>
<dbReference type="InterPro" id="IPR002525">
    <property type="entry name" value="Transp_IS110-like_N"/>
</dbReference>
<dbReference type="InterPro" id="IPR047650">
    <property type="entry name" value="Transpos_IS110"/>
</dbReference>
<evidence type="ECO:0000259" key="1">
    <source>
        <dbReference type="Pfam" id="PF01548"/>
    </source>
</evidence>
<name>A0ABU1MSP8_9SPHN</name>
<dbReference type="PANTHER" id="PTHR33055:SF3">
    <property type="entry name" value="PUTATIVE TRANSPOSASE FOR IS117-RELATED"/>
    <property type="match status" value="1"/>
</dbReference>
<organism evidence="2 3">
    <name type="scientific">Novosphingobium capsulatum</name>
    <dbReference type="NCBI Taxonomy" id="13688"/>
    <lineage>
        <taxon>Bacteria</taxon>
        <taxon>Pseudomonadati</taxon>
        <taxon>Pseudomonadota</taxon>
        <taxon>Alphaproteobacteria</taxon>
        <taxon>Sphingomonadales</taxon>
        <taxon>Sphingomonadaceae</taxon>
        <taxon>Novosphingobium</taxon>
    </lineage>
</organism>
<feature type="domain" description="Transposase IS110-like N-terminal" evidence="1">
    <location>
        <begin position="6"/>
        <end position="150"/>
    </location>
</feature>
<dbReference type="Pfam" id="PF01548">
    <property type="entry name" value="DEDD_Tnp_IS110"/>
    <property type="match status" value="1"/>
</dbReference>
<gene>
    <name evidence="2" type="ORF">J2792_004190</name>
</gene>
<dbReference type="EMBL" id="JAVDRD010000018">
    <property type="protein sequence ID" value="MDR6513297.1"/>
    <property type="molecule type" value="Genomic_DNA"/>
</dbReference>
<accession>A0ABU1MSP8</accession>
<evidence type="ECO:0000313" key="2">
    <source>
        <dbReference type="EMBL" id="MDR6513297.1"/>
    </source>
</evidence>
<sequence length="167" mass="18488">MTVYAALDVSMDKAAICVMDASGRILLEAVAPSDPDAITRCLAPYGAELELVGFEAGPLSEWLYRGLQDAGMTVVLMENRQVRAALSAMVMKTDRNDARGMAQLLRSGWFRPVHVKAIPAREQRTLLTARSTLMRRQKDIENSVRGLLKGFGLRLGRLLRGRWDDAV</sequence>
<dbReference type="Proteomes" id="UP001184150">
    <property type="component" value="Unassembled WGS sequence"/>
</dbReference>
<proteinExistence type="predicted"/>
<protein>
    <submittedName>
        <fullName evidence="2">Transposase</fullName>
    </submittedName>
</protein>
<keyword evidence="3" id="KW-1185">Reference proteome</keyword>
<reference evidence="2 3" key="1">
    <citation type="submission" date="2023-07" db="EMBL/GenBank/DDBJ databases">
        <title>Sorghum-associated microbial communities from plants grown in Nebraska, USA.</title>
        <authorList>
            <person name="Schachtman D."/>
        </authorList>
    </citation>
    <scope>NUCLEOTIDE SEQUENCE [LARGE SCALE GENOMIC DNA]</scope>
    <source>
        <strain evidence="2 3">DS1027</strain>
    </source>
</reference>
<dbReference type="RefSeq" id="WP_309806573.1">
    <property type="nucleotide sequence ID" value="NZ_JAVDRD010000018.1"/>
</dbReference>
<dbReference type="PANTHER" id="PTHR33055">
    <property type="entry name" value="TRANSPOSASE FOR INSERTION SEQUENCE ELEMENT IS1111A"/>
    <property type="match status" value="1"/>
</dbReference>